<proteinExistence type="predicted"/>
<protein>
    <submittedName>
        <fullName evidence="1">Uncharacterized protein</fullName>
    </submittedName>
</protein>
<name>A0A6G8MYP3_9VIRU</name>
<gene>
    <name evidence="1" type="primary">ck104</name>
</gene>
<keyword evidence="2" id="KW-1185">Reference proteome</keyword>
<sequence>MKTLKGTVLSTFSYTQTKEVCSKYPSVFGSPWYESWVWREKAMADFDISGEFFDLVPHLSPSQRYLQIKSYHVLTPEMAVKVHYDESLPEGYFIEGVYEARTGYVLAKKLEDKEMKIFFANRLKPEQIKILNREGRVHMPSRTLDQATIDKLNAPKSYKPQPAPETVRSFLSGLKKGRKDVRFLYMVLESGRTDWIDQVIHRYFNLPPGFSIQKDIPYTPFWSQEFPLYDLPLYNGELSKIDSYYDETVISNYIEPDVGDLFCYMRNAYDTRVVDFFRSILRGKNVPNHRSFLGMFSPKNVEESFGIYMRLGEPCGKLLFSPSLEKVLQEKNYTEIIIDNLGNIPLLQTLLPLAEKRDVERIYEVYAKGYPLTEKIFEAYLE</sequence>
<evidence type="ECO:0000313" key="1">
    <source>
        <dbReference type="EMBL" id="QIN54229.1"/>
    </source>
</evidence>
<dbReference type="Proteomes" id="UP001224087">
    <property type="component" value="Segment"/>
</dbReference>
<dbReference type="EMBL" id="MN873693">
    <property type="protein sequence ID" value="QIN54229.1"/>
    <property type="molecule type" value="Genomic_DNA"/>
</dbReference>
<accession>A0A6G8MYP3</accession>
<evidence type="ECO:0000313" key="2">
    <source>
        <dbReference type="Proteomes" id="UP001224087"/>
    </source>
</evidence>
<organism evidence="1 2">
    <name type="scientific">Cedratvirus kamchatka</name>
    <dbReference type="NCBI Taxonomy" id="2716914"/>
    <lineage>
        <taxon>Viruses</taxon>
        <taxon>Pithoviruses</taxon>
        <taxon>Orthocedratvirinae</taxon>
        <taxon>Alphacedratvirus</taxon>
        <taxon>Alphacedratvirus rossiense</taxon>
    </lineage>
</organism>
<reference evidence="1" key="1">
    <citation type="submission" date="2019-12" db="EMBL/GenBank/DDBJ databases">
        <title>The DNA Methylation Landscape of Giant Viruses.</title>
        <authorList>
            <person name="Jeudy S."/>
            <person name="Rigou S."/>
            <person name="Alempic J.-M."/>
            <person name="Claverie J.-M."/>
            <person name="Abergel C."/>
            <person name="Legendre M."/>
        </authorList>
    </citation>
    <scope>NUCLEOTIDE SEQUENCE</scope>
    <source>
        <strain evidence="1">P4</strain>
    </source>
</reference>